<dbReference type="PROSITE" id="PS51866">
    <property type="entry name" value="MOP"/>
    <property type="match status" value="1"/>
</dbReference>
<dbReference type="Proteomes" id="UP000001933">
    <property type="component" value="Chromosome"/>
</dbReference>
<evidence type="ECO:0000256" key="3">
    <source>
        <dbReference type="ARBA" id="ARBA00022741"/>
    </source>
</evidence>
<protein>
    <submittedName>
        <fullName evidence="8">Tungsten transporter ATP binding protein</fullName>
    </submittedName>
</protein>
<evidence type="ECO:0000256" key="1">
    <source>
        <dbReference type="ARBA" id="ARBA00022448"/>
    </source>
</evidence>
<dbReference type="Gene3D" id="2.40.50.100">
    <property type="match status" value="1"/>
</dbReference>
<feature type="domain" description="ABC transporter" evidence="6">
    <location>
        <begin position="8"/>
        <end position="240"/>
    </location>
</feature>
<dbReference type="InterPro" id="IPR004606">
    <property type="entry name" value="Mop_domain"/>
</dbReference>
<gene>
    <name evidence="8" type="ORF">SYN_00839</name>
</gene>
<dbReference type="GO" id="GO:0016887">
    <property type="term" value="F:ATP hydrolysis activity"/>
    <property type="evidence" value="ECO:0007669"/>
    <property type="project" value="InterPro"/>
</dbReference>
<dbReference type="STRING" id="56780.SYN_00839"/>
<organism evidence="8 9">
    <name type="scientific">Syntrophus aciditrophicus (strain SB)</name>
    <dbReference type="NCBI Taxonomy" id="56780"/>
    <lineage>
        <taxon>Bacteria</taxon>
        <taxon>Pseudomonadati</taxon>
        <taxon>Thermodesulfobacteriota</taxon>
        <taxon>Syntrophia</taxon>
        <taxon>Syntrophales</taxon>
        <taxon>Syntrophaceae</taxon>
        <taxon>Syntrophus</taxon>
    </lineage>
</organism>
<dbReference type="EMBL" id="CP000252">
    <property type="protein sequence ID" value="ABC76040.1"/>
    <property type="molecule type" value="Genomic_DNA"/>
</dbReference>
<keyword evidence="4" id="KW-0067">ATP-binding</keyword>
<evidence type="ECO:0000313" key="9">
    <source>
        <dbReference type="Proteomes" id="UP000001933"/>
    </source>
</evidence>
<dbReference type="eggNOG" id="COG3842">
    <property type="taxonomic scope" value="Bacteria"/>
</dbReference>
<dbReference type="SMART" id="SM00382">
    <property type="entry name" value="AAA"/>
    <property type="match status" value="1"/>
</dbReference>
<dbReference type="InterPro" id="IPR008995">
    <property type="entry name" value="Mo/tungstate-bd_C_term_dom"/>
</dbReference>
<keyword evidence="3" id="KW-0547">Nucleotide-binding</keyword>
<dbReference type="RefSeq" id="WP_011416075.1">
    <property type="nucleotide sequence ID" value="NC_007759.1"/>
</dbReference>
<dbReference type="SUPFAM" id="SSF52540">
    <property type="entry name" value="P-loop containing nucleoside triphosphate hydrolases"/>
    <property type="match status" value="1"/>
</dbReference>
<dbReference type="PANTHER" id="PTHR42781">
    <property type="entry name" value="SPERMIDINE/PUTRESCINE IMPORT ATP-BINDING PROTEIN POTA"/>
    <property type="match status" value="1"/>
</dbReference>
<keyword evidence="1" id="KW-0813">Transport</keyword>
<dbReference type="OrthoDB" id="9809450at2"/>
<sequence>MKTAGPLLQGRNLLVKRGGIPVLDISDFTIMKGEVLSLIGPNGSGKSTLLLTLSSLLKLYRGKLIFNGSEIDSRRSELDYRRQIAVVFQDPLLFDTTVLENVASGLKIRGMEKKDRTRIAEECLERLGIAHLAKRSACKVSGGEAQRTSIARAFATSPTILFLDEPFSALDPPTREGIISDLSRLLRETETTAIMATHDQMEALRLSDRIAVIQQGKIAQMGSAEEVMNHPVNEFVAAFVGMDTLLTGSVLESQNGRIMIAVGNQKIEAVGNFPVGEQVLCCIRPENVTLSTDSPEEQSSARNNFSGRITRIAPHGLFYRVDLDCGFDLISYITRTSLDSLEFQEGQTVKASFKATAVHVIRKSA</sequence>
<dbReference type="PANTHER" id="PTHR42781:SF4">
    <property type="entry name" value="SPERMIDINE_PUTRESCINE IMPORT ATP-BINDING PROTEIN POTA"/>
    <property type="match status" value="1"/>
</dbReference>
<dbReference type="InParanoid" id="Q2LPH1"/>
<dbReference type="InterPro" id="IPR003439">
    <property type="entry name" value="ABC_transporter-like_ATP-bd"/>
</dbReference>
<dbReference type="SUPFAM" id="SSF50331">
    <property type="entry name" value="MOP-like"/>
    <property type="match status" value="1"/>
</dbReference>
<evidence type="ECO:0000259" key="7">
    <source>
        <dbReference type="PROSITE" id="PS51866"/>
    </source>
</evidence>
<evidence type="ECO:0000256" key="4">
    <source>
        <dbReference type="ARBA" id="ARBA00022840"/>
    </source>
</evidence>
<keyword evidence="2 5" id="KW-0500">Molybdenum</keyword>
<keyword evidence="9" id="KW-1185">Reference proteome</keyword>
<name>Q2LPH1_SYNAS</name>
<dbReference type="KEGG" id="sat:SYN_00839"/>
<dbReference type="InterPro" id="IPR005116">
    <property type="entry name" value="Transp-assoc_OB_typ1"/>
</dbReference>
<evidence type="ECO:0000256" key="5">
    <source>
        <dbReference type="PROSITE-ProRule" id="PRU01213"/>
    </source>
</evidence>
<dbReference type="InterPro" id="IPR050093">
    <property type="entry name" value="ABC_SmlMolc_Importer"/>
</dbReference>
<dbReference type="Pfam" id="PF03459">
    <property type="entry name" value="TOBE"/>
    <property type="match status" value="1"/>
</dbReference>
<dbReference type="Pfam" id="PF00005">
    <property type="entry name" value="ABC_tran"/>
    <property type="match status" value="1"/>
</dbReference>
<feature type="domain" description="Mop" evidence="7">
    <location>
        <begin position="298"/>
        <end position="362"/>
    </location>
</feature>
<dbReference type="InterPro" id="IPR003593">
    <property type="entry name" value="AAA+_ATPase"/>
</dbReference>
<dbReference type="GO" id="GO:0015689">
    <property type="term" value="P:molybdate ion transport"/>
    <property type="evidence" value="ECO:0007669"/>
    <property type="project" value="InterPro"/>
</dbReference>
<proteinExistence type="predicted"/>
<dbReference type="InterPro" id="IPR027417">
    <property type="entry name" value="P-loop_NTPase"/>
</dbReference>
<dbReference type="Gene3D" id="3.40.50.300">
    <property type="entry name" value="P-loop containing nucleotide triphosphate hydrolases"/>
    <property type="match status" value="1"/>
</dbReference>
<dbReference type="GO" id="GO:0005524">
    <property type="term" value="F:ATP binding"/>
    <property type="evidence" value="ECO:0007669"/>
    <property type="project" value="UniProtKB-KW"/>
</dbReference>
<dbReference type="HOGENOM" id="CLU_000604_1_1_7"/>
<evidence type="ECO:0000313" key="8">
    <source>
        <dbReference type="EMBL" id="ABC76040.1"/>
    </source>
</evidence>
<evidence type="ECO:0000256" key="2">
    <source>
        <dbReference type="ARBA" id="ARBA00022505"/>
    </source>
</evidence>
<evidence type="ECO:0000259" key="6">
    <source>
        <dbReference type="PROSITE" id="PS50893"/>
    </source>
</evidence>
<accession>Q2LPH1</accession>
<reference evidence="8 9" key="1">
    <citation type="journal article" date="2007" name="Proc. Natl. Acad. Sci. U.S.A.">
        <title>The genome of Syntrophus aciditrophicus: life at the thermodynamic limit of microbial growth.</title>
        <authorList>
            <person name="McInerney M.J."/>
            <person name="Rohlin L."/>
            <person name="Mouttaki H."/>
            <person name="Kim U."/>
            <person name="Krupp R.S."/>
            <person name="Rios-Hernandez L."/>
            <person name="Sieber J."/>
            <person name="Struchtemeyer C.G."/>
            <person name="Bhattacharyya A."/>
            <person name="Campbell J.W."/>
            <person name="Gunsalus R.P."/>
        </authorList>
    </citation>
    <scope>NUCLEOTIDE SEQUENCE [LARGE SCALE GENOMIC DNA]</scope>
    <source>
        <strain evidence="8 9">SB</strain>
    </source>
</reference>
<dbReference type="AlphaFoldDB" id="Q2LPH1"/>
<dbReference type="PROSITE" id="PS50893">
    <property type="entry name" value="ABC_TRANSPORTER_2"/>
    <property type="match status" value="1"/>
</dbReference>